<protein>
    <recommendedName>
        <fullName evidence="4">Tripartite tricarboxylate transporter family receptor</fullName>
    </recommendedName>
</protein>
<comment type="similarity">
    <text evidence="1">Belongs to the UPF0065 (bug) family.</text>
</comment>
<dbReference type="PROSITE" id="PS51257">
    <property type="entry name" value="PROKAR_LIPOPROTEIN"/>
    <property type="match status" value="1"/>
</dbReference>
<accession>A0ABZ3J8U3</accession>
<gene>
    <name evidence="2" type="ORF">SPACI_045980</name>
</gene>
<evidence type="ECO:0000313" key="2">
    <source>
        <dbReference type="EMBL" id="XFO74488.1"/>
    </source>
</evidence>
<reference evidence="2" key="1">
    <citation type="submission" date="2024-05" db="EMBL/GenBank/DDBJ databases">
        <title>Isolation and characterization of Sporomusa carbonis sp. nov., a carboxydotrophic hydrogenogen in the genus of Sporomusa isolated from a charcoal burning pile.</title>
        <authorList>
            <person name="Boeer T."/>
            <person name="Rosenbaum F."/>
            <person name="Eysell L."/>
            <person name="Mueller V."/>
            <person name="Daniel R."/>
            <person name="Poehlein A."/>
        </authorList>
    </citation>
    <scope>NUCLEOTIDE SEQUENCE [LARGE SCALE GENOMIC DNA]</scope>
    <source>
        <strain evidence="2">DSM 3132</strain>
    </source>
</reference>
<dbReference type="Pfam" id="PF03401">
    <property type="entry name" value="TctC"/>
    <property type="match status" value="1"/>
</dbReference>
<sequence>MSGSKLTFSLMAAFLSMAILTGGCTMGTKESMATEKYPAKPITIIVPFAAGGSMDMIVRVLEKSAPRDLGQPFIVVNMPGGAGAVGMNELAGAPTDGYTIGIVGVNLILQPIYGQTRYHYPTALEPLVNIVSSPIIMATLADKPWNNLNELVSYAKQHPGEIKFGHAGLGTGTHIAGEMFAQEVNISIKQVPFRGDAEALTSLLGDHVQLVFAATPAALKEHIKNGTIKVLAITDEHRLTLQGFENIPTFKEQGINVGFSLWNGIAVPKGLSADAKARLTAGLKAMINDPEFKKNMEELGMSVQYMGPDEFSARWIEDNAKLTKIVKETGIAELIATQKK</sequence>
<dbReference type="Gene3D" id="3.40.190.10">
    <property type="entry name" value="Periplasmic binding protein-like II"/>
    <property type="match status" value="1"/>
</dbReference>
<dbReference type="SUPFAM" id="SSF53850">
    <property type="entry name" value="Periplasmic binding protein-like II"/>
    <property type="match status" value="1"/>
</dbReference>
<dbReference type="PANTHER" id="PTHR42928">
    <property type="entry name" value="TRICARBOXYLATE-BINDING PROTEIN"/>
    <property type="match status" value="1"/>
</dbReference>
<keyword evidence="3" id="KW-1185">Reference proteome</keyword>
<dbReference type="InterPro" id="IPR005064">
    <property type="entry name" value="BUG"/>
</dbReference>
<dbReference type="CDD" id="cd07012">
    <property type="entry name" value="PBP2_Bug_TTT"/>
    <property type="match status" value="1"/>
</dbReference>
<name>A0ABZ3J8U3_SPOA4</name>
<organism evidence="2 3">
    <name type="scientific">Sporomusa acidovorans (strain ATCC 49682 / DSM 3132 / Mol)</name>
    <dbReference type="NCBI Taxonomy" id="1123286"/>
    <lineage>
        <taxon>Bacteria</taxon>
        <taxon>Bacillati</taxon>
        <taxon>Bacillota</taxon>
        <taxon>Negativicutes</taxon>
        <taxon>Selenomonadales</taxon>
        <taxon>Sporomusaceae</taxon>
        <taxon>Sporomusa</taxon>
    </lineage>
</organism>
<dbReference type="PIRSF" id="PIRSF017082">
    <property type="entry name" value="YflP"/>
    <property type="match status" value="1"/>
</dbReference>
<evidence type="ECO:0008006" key="4">
    <source>
        <dbReference type="Google" id="ProtNLM"/>
    </source>
</evidence>
<evidence type="ECO:0000313" key="3">
    <source>
        <dbReference type="Proteomes" id="UP000216052"/>
    </source>
</evidence>
<dbReference type="EMBL" id="CP155571">
    <property type="protein sequence ID" value="XFO74488.1"/>
    <property type="molecule type" value="Genomic_DNA"/>
</dbReference>
<evidence type="ECO:0000256" key="1">
    <source>
        <dbReference type="ARBA" id="ARBA00006987"/>
    </source>
</evidence>
<dbReference type="Gene3D" id="3.40.190.150">
    <property type="entry name" value="Bordetella uptake gene, domain 1"/>
    <property type="match status" value="1"/>
</dbReference>
<proteinExistence type="inferred from homology"/>
<dbReference type="PANTHER" id="PTHR42928:SF5">
    <property type="entry name" value="BLR1237 PROTEIN"/>
    <property type="match status" value="1"/>
</dbReference>
<dbReference type="InterPro" id="IPR042100">
    <property type="entry name" value="Bug_dom1"/>
</dbReference>
<dbReference type="Proteomes" id="UP000216052">
    <property type="component" value="Chromosome"/>
</dbReference>